<proteinExistence type="predicted"/>
<evidence type="ECO:0008006" key="4">
    <source>
        <dbReference type="Google" id="ProtNLM"/>
    </source>
</evidence>
<accession>A0AAD1XFB1</accession>
<evidence type="ECO:0000313" key="2">
    <source>
        <dbReference type="EMBL" id="CAI2369146.1"/>
    </source>
</evidence>
<name>A0AAD1XFB1_EUPCR</name>
<comment type="caution">
    <text evidence="2">The sequence shown here is derived from an EMBL/GenBank/DDBJ whole genome shotgun (WGS) entry which is preliminary data.</text>
</comment>
<organism evidence="2 3">
    <name type="scientific">Euplotes crassus</name>
    <dbReference type="NCBI Taxonomy" id="5936"/>
    <lineage>
        <taxon>Eukaryota</taxon>
        <taxon>Sar</taxon>
        <taxon>Alveolata</taxon>
        <taxon>Ciliophora</taxon>
        <taxon>Intramacronucleata</taxon>
        <taxon>Spirotrichea</taxon>
        <taxon>Hypotrichia</taxon>
        <taxon>Euplotida</taxon>
        <taxon>Euplotidae</taxon>
        <taxon>Moneuplotes</taxon>
    </lineage>
</organism>
<dbReference type="Gene3D" id="3.40.30.10">
    <property type="entry name" value="Glutaredoxin"/>
    <property type="match status" value="1"/>
</dbReference>
<dbReference type="EMBL" id="CAMPGE010010298">
    <property type="protein sequence ID" value="CAI2369146.1"/>
    <property type="molecule type" value="Genomic_DNA"/>
</dbReference>
<keyword evidence="1" id="KW-0732">Signal</keyword>
<protein>
    <recommendedName>
        <fullName evidence="4">Thioredoxin domain-containing protein</fullName>
    </recommendedName>
</protein>
<reference evidence="2" key="1">
    <citation type="submission" date="2023-07" db="EMBL/GenBank/DDBJ databases">
        <authorList>
            <consortium name="AG Swart"/>
            <person name="Singh M."/>
            <person name="Singh A."/>
            <person name="Seah K."/>
            <person name="Emmerich C."/>
        </authorList>
    </citation>
    <scope>NUCLEOTIDE SEQUENCE</scope>
    <source>
        <strain evidence="2">DP1</strain>
    </source>
</reference>
<dbReference type="AlphaFoldDB" id="A0AAD1XFB1"/>
<feature type="signal peptide" evidence="1">
    <location>
        <begin position="1"/>
        <end position="16"/>
    </location>
</feature>
<gene>
    <name evidence="2" type="ORF">ECRASSUSDP1_LOCUS10444</name>
</gene>
<feature type="chain" id="PRO_5041981932" description="Thioredoxin domain-containing protein" evidence="1">
    <location>
        <begin position="17"/>
        <end position="439"/>
    </location>
</feature>
<evidence type="ECO:0000256" key="1">
    <source>
        <dbReference type="SAM" id="SignalP"/>
    </source>
</evidence>
<sequence length="439" mass="51199">MKLLVFLVLWLSYGFAKTIFEMDFEEESSQFQTGDLDCNPELPTLEVHDWIIDDEITFEMVKKKYKVFILGIVNPGLQSSSQNSTCEECCKSEGMLKNVQKWLEDNPYKKEIPIVRVDYSTHKDAVYKEGIAPSKGAIVKLYHGKYFDYEENFQAHLFLHFLNRHLYPIVLLKSKEGIDKFTNTTLEWEENTPFPSQPIPDYFKNYQMVTRVVAFVKDKSDLKSELQDLKEAALDSAIRNDLRVAKVTKKSLVDYYKEKMGDLWFDEYSHNSIVLFSNTENTRDTRYYNLDADNIPILEFLCRRSMAPVPKLNAFVQRIHTVLKKPLFIAFVDFNDIHSADQSRDLIKTLRILEDTLKYVVFGRIEDNESHTQRKRDIGITWDGLPTLAYSNSGLGNQCVFPQTHPLTLDNIHDFVKACLTGKFRSNFEFRDTFENIKK</sequence>
<keyword evidence="3" id="KW-1185">Reference proteome</keyword>
<evidence type="ECO:0000313" key="3">
    <source>
        <dbReference type="Proteomes" id="UP001295684"/>
    </source>
</evidence>
<dbReference type="Proteomes" id="UP001295684">
    <property type="component" value="Unassembled WGS sequence"/>
</dbReference>